<dbReference type="SUPFAM" id="SSF53328">
    <property type="entry name" value="Formyltransferase"/>
    <property type="match status" value="1"/>
</dbReference>
<evidence type="ECO:0000313" key="2">
    <source>
        <dbReference type="EMBL" id="MBL0684173.1"/>
    </source>
</evidence>
<dbReference type="Proteomes" id="UP000651057">
    <property type="component" value="Unassembled WGS sequence"/>
</dbReference>
<dbReference type="Pfam" id="PF00551">
    <property type="entry name" value="Formyl_trans_N"/>
    <property type="match status" value="1"/>
</dbReference>
<dbReference type="EMBL" id="JAERQJ010000004">
    <property type="protein sequence ID" value="MBL0684173.1"/>
    <property type="molecule type" value="Genomic_DNA"/>
</dbReference>
<dbReference type="AlphaFoldDB" id="A0A936ZYB4"/>
<evidence type="ECO:0000259" key="1">
    <source>
        <dbReference type="Pfam" id="PF00551"/>
    </source>
</evidence>
<dbReference type="PANTHER" id="PTHR11138">
    <property type="entry name" value="METHIONYL-TRNA FORMYLTRANSFERASE"/>
    <property type="match status" value="1"/>
</dbReference>
<accession>A0A936ZYB4</accession>
<comment type="caution">
    <text evidence="2">The sequence shown here is derived from an EMBL/GenBank/DDBJ whole genome shotgun (WGS) entry which is preliminary data.</text>
</comment>
<dbReference type="InterPro" id="IPR036477">
    <property type="entry name" value="Formyl_transf_N_sf"/>
</dbReference>
<dbReference type="PANTHER" id="PTHR11138:SF5">
    <property type="entry name" value="METHIONYL-TRNA FORMYLTRANSFERASE, MITOCHONDRIAL"/>
    <property type="match status" value="1"/>
</dbReference>
<feature type="domain" description="Formyl transferase N-terminal" evidence="1">
    <location>
        <begin position="106"/>
        <end position="207"/>
    </location>
</feature>
<protein>
    <recommendedName>
        <fullName evidence="1">Formyl transferase N-terminal domain-containing protein</fullName>
    </recommendedName>
</protein>
<dbReference type="GO" id="GO:0005829">
    <property type="term" value="C:cytosol"/>
    <property type="evidence" value="ECO:0007669"/>
    <property type="project" value="TreeGrafter"/>
</dbReference>
<name>A0A936ZYB4_9FLAO</name>
<dbReference type="GO" id="GO:0004479">
    <property type="term" value="F:methionyl-tRNA formyltransferase activity"/>
    <property type="evidence" value="ECO:0007669"/>
    <property type="project" value="TreeGrafter"/>
</dbReference>
<gene>
    <name evidence="2" type="ORF">JJQ60_11645</name>
</gene>
<reference evidence="2" key="1">
    <citation type="submission" date="2021-01" db="EMBL/GenBank/DDBJ databases">
        <authorList>
            <person name="Zhong Y.L."/>
        </authorList>
    </citation>
    <scope>NUCLEOTIDE SEQUENCE</scope>
    <source>
        <strain evidence="2">KCTC 23302</strain>
    </source>
</reference>
<proteinExistence type="predicted"/>
<organism evidence="2 3">
    <name type="scientific">Aquimarina mytili</name>
    <dbReference type="NCBI Taxonomy" id="874423"/>
    <lineage>
        <taxon>Bacteria</taxon>
        <taxon>Pseudomonadati</taxon>
        <taxon>Bacteroidota</taxon>
        <taxon>Flavobacteriia</taxon>
        <taxon>Flavobacteriales</taxon>
        <taxon>Flavobacteriaceae</taxon>
        <taxon>Aquimarina</taxon>
    </lineage>
</organism>
<keyword evidence="3" id="KW-1185">Reference proteome</keyword>
<dbReference type="Gene3D" id="3.40.50.12230">
    <property type="match status" value="1"/>
</dbReference>
<dbReference type="RefSeq" id="WP_201919914.1">
    <property type="nucleotide sequence ID" value="NZ_BAABAX010000003.1"/>
</dbReference>
<evidence type="ECO:0000313" key="3">
    <source>
        <dbReference type="Proteomes" id="UP000651057"/>
    </source>
</evidence>
<dbReference type="InterPro" id="IPR002376">
    <property type="entry name" value="Formyl_transf_N"/>
</dbReference>
<sequence>MKIFLIIDETCFYQPDFVAEFIKKTKHDIVGAVLVTKVLPKSNIERYMIRHWYYLKLIELIKLGAKKTYFLLKNAFQNPKEGFYSVKKVYKHFNIDFFEVHYDINTEDNLDRIRKTNPDIIVSSNSLIFGEELLAIPKYCINRHSALLPSYGGLWPVFQAVRKGEQIVGVSAHTMEKKIDKGILLSQEIVEIEDDDTIDTIYQKCFKCSAYVVNEAIKKIEEGDLVPVKNEFKSSYYSFPKKEHWKQFRQKKIKFI</sequence>